<organism evidence="1 2">
    <name type="scientific">candidate division WWE3 bacterium</name>
    <dbReference type="NCBI Taxonomy" id="2053526"/>
    <lineage>
        <taxon>Bacteria</taxon>
        <taxon>Katanobacteria</taxon>
    </lineage>
</organism>
<sequence length="1466" mass="163172">MKKHFKSLFTISVILTALSFPRETLADSTGTRCPNPPSQDYISICGFVKSAVATTEIEGGEEITTALAPVENVSVYLYECNNASPTCKNNGNLVHPFASTSTNKDGRFYLIARKVDGTTLLRSKSRVIEDAVVPSKRRYLVFACGKRFAGLQAIPSYQNLPDLIQEVKCTEKDFYYMEPPSVYKFFNNDETLAAQMGLEGETPAPAGETNKTIQAAYNEPPEVDVEINLKIEGADPRFSQISTGDYIQMASATLGHSANPGKGAFWSLDCHVKYAGDPDIEKECMQKLARNSSLDDILRSMNLTTKNGEIYFRDGAGYAWGDPIMSVSELQRIIEEGSEEEIRDLQIMLYELRLYYDPEMLIQNKLANIPPRNAILFYKELPARQDLTQYIQDPTDVARFLSSQFSNCIGEVFLRHAGEEKESTYPDCEEFKKCNTTITSDGINSYTTGGPAMWLSSPVDNVKAFESVDLNSPVCDHNGAIIKLKDIQPSWDIGSGENYILGKSYWNPEFLYYFGQNNVSTKYGNKFFSSNDSFTASSGPGGVDKEPFRAFEEGAGTKIQSGTSAIIPNDKRRPNNSVAAAVSILPKTNFFSSPTKAKDPLYKENILTNYTISSLGGKARLTSLYSNVNSKPEQVITNPTEDLSFFNNSWFRGELHHYPWQDLVDPGSIYNIWQTLRNIIDVARIGNPTNEAITGYYTSLGFIKQGNDLYQMDPLTQTLEKWGSLDKFVREYKEEIISYQLGLENNQPDVQDGTRTGTTAWFFTSAAFRRLLSLSYFIRTRTDYDGNDFIDSLYSAMIGNGVLAPSYSIGASVLQNLQDVYDQLKDRSVDQLEKDITDATFDAIKKLIDETQKYGIQNDDDMKTFFDRKNIEAKYGVPGYVDDIKTTFGLSEETFIKDKDHPDGAFPLPNKEEPFDDDKLYWLDIEDWGEHACYPWNKVSINGSCDTSKEESVDKVSRTCRVDWCRKAETKLKWKCTKGKDLGGGLVKPNQDYDGYEIIITDGPNWQCSRVPEEGRLICAQKQKSCLDGDGNIVSGGSSDTHECMEETYEDDIENAREKAEEEGIPSCPTDALAYAYPHTTREISLTINTPACTVSAAGPFVCNGDLQKISTLKSTQEVLRANNDAVAVDDIAIADNELRMSLQSPQEDIYHEAFTAVSHGIYSADSSIKPADTSRNISTGKDSYGLGASNVNSGYIRSLFAAPAAKSSTVTYNPYSIHCKNTELLGAGGWDCETQAMPEPEIADIEALNIDQSCALNMSKKCKELIFARTIASSSASSGLDIPPNSMEFSDTFYRIISAAGTRFNVPASVILTYMAGIGKLNEYEYYWSEAGEKKLLLASAPWYGTFPRCDDTAIGAVGSYDWLLFWFNFSIKNIAVAPVALDEIAENRSTTASRCNFMDSTYITAAALYNEGPRTGCSGWTMENSARTLKALTFGQDSIGTSYSRDTRYFGWQNLRDIFTYCKY</sequence>
<name>A0A7X9E7A7_UNCKA</name>
<dbReference type="Proteomes" id="UP000590542">
    <property type="component" value="Unassembled WGS sequence"/>
</dbReference>
<proteinExistence type="predicted"/>
<evidence type="ECO:0000313" key="2">
    <source>
        <dbReference type="Proteomes" id="UP000590542"/>
    </source>
</evidence>
<comment type="caution">
    <text evidence="1">The sequence shown here is derived from an EMBL/GenBank/DDBJ whole genome shotgun (WGS) entry which is preliminary data.</text>
</comment>
<evidence type="ECO:0000313" key="1">
    <source>
        <dbReference type="EMBL" id="NMB91714.1"/>
    </source>
</evidence>
<protein>
    <submittedName>
        <fullName evidence="1">Uncharacterized protein</fullName>
    </submittedName>
</protein>
<accession>A0A7X9E7A7</accession>
<dbReference type="EMBL" id="JAAZNV010000009">
    <property type="protein sequence ID" value="NMB91714.1"/>
    <property type="molecule type" value="Genomic_DNA"/>
</dbReference>
<gene>
    <name evidence="1" type="ORF">GYA37_02615</name>
</gene>
<reference evidence="1 2" key="1">
    <citation type="journal article" date="2020" name="Biotechnol. Biofuels">
        <title>New insights from the biogas microbiome by comprehensive genome-resolved metagenomics of nearly 1600 species originating from multiple anaerobic digesters.</title>
        <authorList>
            <person name="Campanaro S."/>
            <person name="Treu L."/>
            <person name="Rodriguez-R L.M."/>
            <person name="Kovalovszki A."/>
            <person name="Ziels R.M."/>
            <person name="Maus I."/>
            <person name="Zhu X."/>
            <person name="Kougias P.G."/>
            <person name="Basile A."/>
            <person name="Luo G."/>
            <person name="Schluter A."/>
            <person name="Konstantinidis K.T."/>
            <person name="Angelidaki I."/>
        </authorList>
    </citation>
    <scope>NUCLEOTIDE SEQUENCE [LARGE SCALE GENOMIC DNA]</scope>
    <source>
        <strain evidence="1">AS27yjCOA_202</strain>
    </source>
</reference>